<evidence type="ECO:0000313" key="3">
    <source>
        <dbReference type="Proteomes" id="UP000059680"/>
    </source>
</evidence>
<dbReference type="AlphaFoldDB" id="A0A0P0X6X0"/>
<protein>
    <submittedName>
        <fullName evidence="2">Os07g0517851 protein</fullName>
    </submittedName>
</protein>
<evidence type="ECO:0000313" key="2">
    <source>
        <dbReference type="EMBL" id="BAT01783.1"/>
    </source>
</evidence>
<dbReference type="InParanoid" id="A0A0P0X6X0"/>
<sequence>MDCLSSGSMARVSNVAGWWWTMPRYEERSFMKILRSRSRRRACSTSSVMKGTYLPSAMSVCSASKLSSSDDSLNLPPPSATTEVHLNSTPSKTSVIESPGTMDRAFRRPRPSPTPPLRRNRLKARGSILVAR</sequence>
<feature type="region of interest" description="Disordered" evidence="1">
    <location>
        <begin position="66"/>
        <end position="132"/>
    </location>
</feature>
<gene>
    <name evidence="2" type="ordered locus">Os07g0517851</name>
    <name evidence="2" type="ORF">OSNPB_070517851</name>
</gene>
<feature type="compositionally biased region" description="Polar residues" evidence="1">
    <location>
        <begin position="81"/>
        <end position="96"/>
    </location>
</feature>
<dbReference type="Proteomes" id="UP000059680">
    <property type="component" value="Chromosome 7"/>
</dbReference>
<dbReference type="EMBL" id="AP014963">
    <property type="protein sequence ID" value="BAT01783.1"/>
    <property type="molecule type" value="Genomic_DNA"/>
</dbReference>
<evidence type="ECO:0000256" key="1">
    <source>
        <dbReference type="SAM" id="MobiDB-lite"/>
    </source>
</evidence>
<name>A0A0P0X6X0_ORYSJ</name>
<reference evidence="2 3" key="2">
    <citation type="journal article" date="2013" name="Plant Cell Physiol.">
        <title>Rice Annotation Project Database (RAP-DB): an integrative and interactive database for rice genomics.</title>
        <authorList>
            <person name="Sakai H."/>
            <person name="Lee S.S."/>
            <person name="Tanaka T."/>
            <person name="Numa H."/>
            <person name="Kim J."/>
            <person name="Kawahara Y."/>
            <person name="Wakimoto H."/>
            <person name="Yang C.C."/>
            <person name="Iwamoto M."/>
            <person name="Abe T."/>
            <person name="Yamada Y."/>
            <person name="Muto A."/>
            <person name="Inokuchi H."/>
            <person name="Ikemura T."/>
            <person name="Matsumoto T."/>
            <person name="Sasaki T."/>
            <person name="Itoh T."/>
        </authorList>
    </citation>
    <scope>NUCLEOTIDE SEQUENCE [LARGE SCALE GENOMIC DNA]</scope>
    <source>
        <strain evidence="3">cv. Nipponbare</strain>
    </source>
</reference>
<reference evidence="3" key="1">
    <citation type="journal article" date="2005" name="Nature">
        <title>The map-based sequence of the rice genome.</title>
        <authorList>
            <consortium name="International rice genome sequencing project (IRGSP)"/>
            <person name="Matsumoto T."/>
            <person name="Wu J."/>
            <person name="Kanamori H."/>
            <person name="Katayose Y."/>
            <person name="Fujisawa M."/>
            <person name="Namiki N."/>
            <person name="Mizuno H."/>
            <person name="Yamamoto K."/>
            <person name="Antonio B.A."/>
            <person name="Baba T."/>
            <person name="Sakata K."/>
            <person name="Nagamura Y."/>
            <person name="Aoki H."/>
            <person name="Arikawa K."/>
            <person name="Arita K."/>
            <person name="Bito T."/>
            <person name="Chiden Y."/>
            <person name="Fujitsuka N."/>
            <person name="Fukunaka R."/>
            <person name="Hamada M."/>
            <person name="Harada C."/>
            <person name="Hayashi A."/>
            <person name="Hijishita S."/>
            <person name="Honda M."/>
            <person name="Hosokawa S."/>
            <person name="Ichikawa Y."/>
            <person name="Idonuma A."/>
            <person name="Iijima M."/>
            <person name="Ikeda M."/>
            <person name="Ikeno M."/>
            <person name="Ito K."/>
            <person name="Ito S."/>
            <person name="Ito T."/>
            <person name="Ito Y."/>
            <person name="Ito Y."/>
            <person name="Iwabuchi A."/>
            <person name="Kamiya K."/>
            <person name="Karasawa W."/>
            <person name="Kurita K."/>
            <person name="Katagiri S."/>
            <person name="Kikuta A."/>
            <person name="Kobayashi H."/>
            <person name="Kobayashi N."/>
            <person name="Machita K."/>
            <person name="Maehara T."/>
            <person name="Masukawa M."/>
            <person name="Mizubayashi T."/>
            <person name="Mukai Y."/>
            <person name="Nagasaki H."/>
            <person name="Nagata Y."/>
            <person name="Naito S."/>
            <person name="Nakashima M."/>
            <person name="Nakama Y."/>
            <person name="Nakamichi Y."/>
            <person name="Nakamura M."/>
            <person name="Meguro A."/>
            <person name="Negishi M."/>
            <person name="Ohta I."/>
            <person name="Ohta T."/>
            <person name="Okamoto M."/>
            <person name="Ono N."/>
            <person name="Saji S."/>
            <person name="Sakaguchi M."/>
            <person name="Sakai K."/>
            <person name="Shibata M."/>
            <person name="Shimokawa T."/>
            <person name="Song J."/>
            <person name="Takazaki Y."/>
            <person name="Terasawa K."/>
            <person name="Tsugane M."/>
            <person name="Tsuji K."/>
            <person name="Ueda S."/>
            <person name="Waki K."/>
            <person name="Yamagata H."/>
            <person name="Yamamoto M."/>
            <person name="Yamamoto S."/>
            <person name="Yamane H."/>
            <person name="Yoshiki S."/>
            <person name="Yoshihara R."/>
            <person name="Yukawa K."/>
            <person name="Zhong H."/>
            <person name="Yano M."/>
            <person name="Yuan Q."/>
            <person name="Ouyang S."/>
            <person name="Liu J."/>
            <person name="Jones K.M."/>
            <person name="Gansberger K."/>
            <person name="Moffat K."/>
            <person name="Hill J."/>
            <person name="Bera J."/>
            <person name="Fadrosh D."/>
            <person name="Jin S."/>
            <person name="Johri S."/>
            <person name="Kim M."/>
            <person name="Overton L."/>
            <person name="Reardon M."/>
            <person name="Tsitrin T."/>
            <person name="Vuong H."/>
            <person name="Weaver B."/>
            <person name="Ciecko A."/>
            <person name="Tallon L."/>
            <person name="Jackson J."/>
            <person name="Pai G."/>
            <person name="Aken S.V."/>
            <person name="Utterback T."/>
            <person name="Reidmuller S."/>
            <person name="Feldblyum T."/>
            <person name="Hsiao J."/>
            <person name="Zismann V."/>
            <person name="Iobst S."/>
            <person name="de Vazeille A.R."/>
            <person name="Buell C.R."/>
            <person name="Ying K."/>
            <person name="Li Y."/>
            <person name="Lu T."/>
            <person name="Huang Y."/>
            <person name="Zhao Q."/>
            <person name="Feng Q."/>
            <person name="Zhang L."/>
            <person name="Zhu J."/>
            <person name="Weng Q."/>
            <person name="Mu J."/>
            <person name="Lu Y."/>
            <person name="Fan D."/>
            <person name="Liu Y."/>
            <person name="Guan J."/>
            <person name="Zhang Y."/>
            <person name="Yu S."/>
            <person name="Liu X."/>
            <person name="Zhang Y."/>
            <person name="Hong G."/>
            <person name="Han B."/>
            <person name="Choisne N."/>
            <person name="Demange N."/>
            <person name="Orjeda G."/>
            <person name="Samain S."/>
            <person name="Cattolico L."/>
            <person name="Pelletier E."/>
            <person name="Couloux A."/>
            <person name="Segurens B."/>
            <person name="Wincker P."/>
            <person name="D'Hont A."/>
            <person name="Scarpelli C."/>
            <person name="Weissenbach J."/>
            <person name="Salanoubat M."/>
            <person name="Quetier F."/>
            <person name="Yu Y."/>
            <person name="Kim H.R."/>
            <person name="Rambo T."/>
            <person name="Currie J."/>
            <person name="Collura K."/>
            <person name="Luo M."/>
            <person name="Yang T."/>
            <person name="Ammiraju J.S.S."/>
            <person name="Engler F."/>
            <person name="Soderlund C."/>
            <person name="Wing R.A."/>
            <person name="Palmer L.E."/>
            <person name="de la Bastide M."/>
            <person name="Spiegel L."/>
            <person name="Nascimento L."/>
            <person name="Zutavern T."/>
            <person name="O'Shaughnessy A."/>
            <person name="Dike S."/>
            <person name="Dedhia N."/>
            <person name="Preston R."/>
            <person name="Balija V."/>
            <person name="McCombie W.R."/>
            <person name="Chow T."/>
            <person name="Chen H."/>
            <person name="Chung M."/>
            <person name="Chen C."/>
            <person name="Shaw J."/>
            <person name="Wu H."/>
            <person name="Hsiao K."/>
            <person name="Chao Y."/>
            <person name="Chu M."/>
            <person name="Cheng C."/>
            <person name="Hour A."/>
            <person name="Lee P."/>
            <person name="Lin S."/>
            <person name="Lin Y."/>
            <person name="Liou J."/>
            <person name="Liu S."/>
            <person name="Hsing Y."/>
            <person name="Raghuvanshi S."/>
            <person name="Mohanty A."/>
            <person name="Bharti A.K."/>
            <person name="Gaur A."/>
            <person name="Gupta V."/>
            <person name="Kumar D."/>
            <person name="Ravi V."/>
            <person name="Vij S."/>
            <person name="Kapur A."/>
            <person name="Khurana P."/>
            <person name="Khurana P."/>
            <person name="Khurana J.P."/>
            <person name="Tyagi A.K."/>
            <person name="Gaikwad K."/>
            <person name="Singh A."/>
            <person name="Dalal V."/>
            <person name="Srivastava S."/>
            <person name="Dixit A."/>
            <person name="Pal A.K."/>
            <person name="Ghazi I.A."/>
            <person name="Yadav M."/>
            <person name="Pandit A."/>
            <person name="Bhargava A."/>
            <person name="Sureshbabu K."/>
            <person name="Batra K."/>
            <person name="Sharma T.R."/>
            <person name="Mohapatra T."/>
            <person name="Singh N.K."/>
            <person name="Messing J."/>
            <person name="Nelson A.B."/>
            <person name="Fuks G."/>
            <person name="Kavchok S."/>
            <person name="Keizer G."/>
            <person name="Linton E."/>
            <person name="Llaca V."/>
            <person name="Song R."/>
            <person name="Tanyolac B."/>
            <person name="Young S."/>
            <person name="Ho-Il K."/>
            <person name="Hahn J.H."/>
            <person name="Sangsakoo G."/>
            <person name="Vanavichit A."/>
            <person name="de Mattos Luiz.A.T."/>
            <person name="Zimmer P.D."/>
            <person name="Malone G."/>
            <person name="Dellagostin O."/>
            <person name="de Oliveira A.C."/>
            <person name="Bevan M."/>
            <person name="Bancroft I."/>
            <person name="Minx P."/>
            <person name="Cordum H."/>
            <person name="Wilson R."/>
            <person name="Cheng Z."/>
            <person name="Jin W."/>
            <person name="Jiang J."/>
            <person name="Leong S.A."/>
            <person name="Iwama H."/>
            <person name="Gojobori T."/>
            <person name="Itoh T."/>
            <person name="Niimura Y."/>
            <person name="Fujii Y."/>
            <person name="Habara T."/>
            <person name="Sakai H."/>
            <person name="Sato Y."/>
            <person name="Wilson G."/>
            <person name="Kumar K."/>
            <person name="McCouch S."/>
            <person name="Juretic N."/>
            <person name="Hoen D."/>
            <person name="Wright S."/>
            <person name="Bruskiewich R."/>
            <person name="Bureau T."/>
            <person name="Miyao A."/>
            <person name="Hirochika H."/>
            <person name="Nishikawa T."/>
            <person name="Kadowaki K."/>
            <person name="Sugiura M."/>
            <person name="Burr B."/>
            <person name="Sasaki T."/>
        </authorList>
    </citation>
    <scope>NUCLEOTIDE SEQUENCE [LARGE SCALE GENOMIC DNA]</scope>
    <source>
        <strain evidence="3">cv. Nipponbare</strain>
    </source>
</reference>
<keyword evidence="3" id="KW-1185">Reference proteome</keyword>
<dbReference type="PaxDb" id="39947-A0A0P0X6X0"/>
<proteinExistence type="predicted"/>
<organism evidence="2 3">
    <name type="scientific">Oryza sativa subsp. japonica</name>
    <name type="common">Rice</name>
    <dbReference type="NCBI Taxonomy" id="39947"/>
    <lineage>
        <taxon>Eukaryota</taxon>
        <taxon>Viridiplantae</taxon>
        <taxon>Streptophyta</taxon>
        <taxon>Embryophyta</taxon>
        <taxon>Tracheophyta</taxon>
        <taxon>Spermatophyta</taxon>
        <taxon>Magnoliopsida</taxon>
        <taxon>Liliopsida</taxon>
        <taxon>Poales</taxon>
        <taxon>Poaceae</taxon>
        <taxon>BOP clade</taxon>
        <taxon>Oryzoideae</taxon>
        <taxon>Oryzeae</taxon>
        <taxon>Oryzinae</taxon>
        <taxon>Oryza</taxon>
        <taxon>Oryza sativa</taxon>
    </lineage>
</organism>
<accession>A0A0P0X6X0</accession>
<reference evidence="2 3" key="3">
    <citation type="journal article" date="2013" name="Rice">
        <title>Improvement of the Oryza sativa Nipponbare reference genome using next generation sequence and optical map data.</title>
        <authorList>
            <person name="Kawahara Y."/>
            <person name="de la Bastide M."/>
            <person name="Hamilton J.P."/>
            <person name="Kanamori H."/>
            <person name="McCombie W.R."/>
            <person name="Ouyang S."/>
            <person name="Schwartz D.C."/>
            <person name="Tanaka T."/>
            <person name="Wu J."/>
            <person name="Zhou S."/>
            <person name="Childs K.L."/>
            <person name="Davidson R.M."/>
            <person name="Lin H."/>
            <person name="Quesada-Ocampo L."/>
            <person name="Vaillancourt B."/>
            <person name="Sakai H."/>
            <person name="Lee S.S."/>
            <person name="Kim J."/>
            <person name="Numa H."/>
            <person name="Itoh T."/>
            <person name="Buell C.R."/>
            <person name="Matsumoto T."/>
        </authorList>
    </citation>
    <scope>NUCLEOTIDE SEQUENCE [LARGE SCALE GENOMIC DNA]</scope>
    <source>
        <strain evidence="3">cv. Nipponbare</strain>
    </source>
</reference>